<protein>
    <submittedName>
        <fullName evidence="2">Actin-domain-containing protein</fullName>
    </submittedName>
</protein>
<dbReference type="Pfam" id="PF00022">
    <property type="entry name" value="Actin"/>
    <property type="match status" value="1"/>
</dbReference>
<comment type="caution">
    <text evidence="2">The sequence shown here is derived from an EMBL/GenBank/DDBJ whole genome shotgun (WGS) entry which is preliminary data.</text>
</comment>
<organism evidence="2 3">
    <name type="scientific">Phakopsora pachyrhizi</name>
    <name type="common">Asian soybean rust disease fungus</name>
    <dbReference type="NCBI Taxonomy" id="170000"/>
    <lineage>
        <taxon>Eukaryota</taxon>
        <taxon>Fungi</taxon>
        <taxon>Dikarya</taxon>
        <taxon>Basidiomycota</taxon>
        <taxon>Pucciniomycotina</taxon>
        <taxon>Pucciniomycetes</taxon>
        <taxon>Pucciniales</taxon>
        <taxon>Phakopsoraceae</taxon>
        <taxon>Phakopsora</taxon>
    </lineage>
</organism>
<comment type="similarity">
    <text evidence="1">Belongs to the actin family.</text>
</comment>
<evidence type="ECO:0000313" key="2">
    <source>
        <dbReference type="EMBL" id="CAH7671571.1"/>
    </source>
</evidence>
<reference evidence="2" key="1">
    <citation type="submission" date="2022-06" db="EMBL/GenBank/DDBJ databases">
        <authorList>
            <consortium name="SYNGENTA / RWTH Aachen University"/>
        </authorList>
    </citation>
    <scope>NUCLEOTIDE SEQUENCE</scope>
</reference>
<dbReference type="Gene3D" id="3.90.640.10">
    <property type="entry name" value="Actin, Chain A, domain 4"/>
    <property type="match status" value="1"/>
</dbReference>
<name>A0AAV0AQR1_PHAPC</name>
<gene>
    <name evidence="2" type="ORF">PPACK8108_LOCUS6363</name>
</gene>
<proteinExistence type="inferred from homology"/>
<evidence type="ECO:0000256" key="1">
    <source>
        <dbReference type="RuleBase" id="RU000487"/>
    </source>
</evidence>
<dbReference type="SMART" id="SM00268">
    <property type="entry name" value="ACTIN"/>
    <property type="match status" value="1"/>
</dbReference>
<dbReference type="SUPFAM" id="SSF53067">
    <property type="entry name" value="Actin-like ATPase domain"/>
    <property type="match status" value="2"/>
</dbReference>
<keyword evidence="3" id="KW-1185">Reference proteome</keyword>
<dbReference type="InterPro" id="IPR004000">
    <property type="entry name" value="Actin"/>
</dbReference>
<dbReference type="AlphaFoldDB" id="A0AAV0AQR1"/>
<evidence type="ECO:0000313" key="3">
    <source>
        <dbReference type="Proteomes" id="UP001153365"/>
    </source>
</evidence>
<dbReference type="Gene3D" id="3.30.420.40">
    <property type="match status" value="3"/>
</dbReference>
<dbReference type="PANTHER" id="PTHR11937">
    <property type="entry name" value="ACTIN"/>
    <property type="match status" value="1"/>
</dbReference>
<sequence>MLGAIHGTRPTDGWPVQRLVAWSESQSDRCQRPKTDKPTSVSRGLEQQRLLIELIEDGESLSDRLHLTGRGWLVTVRTVGTRQAAFRDANLLVVSLSDHSQTIQAGVGVSPETIAPPPVTLSTIAYLKPELNLPNATRKWADYCFEPKPGLVPVQIFNPDNESGADRQPQMEPYGPWISDWKALDALLLSLFKIKRIESSPRLLICTSQHLFEKSFLTLWFSRHLLFNRLKLPKPPLAQHILLSIPPKVSNPTRDKLTQLFFENLQAPALFMIESPLLNILGCNSTSGITVDVGSRSTLIGFISDTILLNHCCFTYPIGEEDCDNFLISLLLSNDPNLPTKLNLDAKISAESLYQALSSLVSNLKSDGHVRFEPSLETLNSAALRSNAEEEDNGITDVAQAIVSGKADKIIGRQISAGSGVAGGGSSSRKSAQLGKRLQAEILKETDTIIVSAPSIQDQINKPTHTSTELDRSAAQVTAINTDFGPGRVLPCSTSGEGIEISKIRHRHAEPMFAPSLLNSIPLVFSKFGLEKWAKRYESRIIEDDGSLPRSIVSGLQKVFGKEQRKDVSQNIMITGASGAMCQTEGLLLGLSTQLRTLTNSEILNSNNGIANGANNQHENFKPIQVPDYFSEFKGRNDWIGYLGGCIVAKLVFNDASSSKLWMSKPDYTKEGPYICRKIGGLSGIPV</sequence>
<dbReference type="EMBL" id="CALTRL010001217">
    <property type="protein sequence ID" value="CAH7671571.1"/>
    <property type="molecule type" value="Genomic_DNA"/>
</dbReference>
<dbReference type="Proteomes" id="UP001153365">
    <property type="component" value="Unassembled WGS sequence"/>
</dbReference>
<accession>A0AAV0AQR1</accession>
<dbReference type="InterPro" id="IPR043129">
    <property type="entry name" value="ATPase_NBD"/>
</dbReference>